<accession>A0A399T0J9</accession>
<proteinExistence type="predicted"/>
<dbReference type="Proteomes" id="UP000265926">
    <property type="component" value="Unassembled WGS sequence"/>
</dbReference>
<feature type="signal peptide" evidence="1">
    <location>
        <begin position="1"/>
        <end position="25"/>
    </location>
</feature>
<gene>
    <name evidence="2" type="ORF">D1614_10590</name>
</gene>
<evidence type="ECO:0000313" key="2">
    <source>
        <dbReference type="EMBL" id="RIJ48175.1"/>
    </source>
</evidence>
<feature type="chain" id="PRO_5017473793" evidence="1">
    <location>
        <begin position="26"/>
        <end position="242"/>
    </location>
</feature>
<keyword evidence="3" id="KW-1185">Reference proteome</keyword>
<keyword evidence="1" id="KW-0732">Signal</keyword>
<sequence length="242" mass="28905">MKAMQKRLKTIVTCLLIFAGVQIHAQITIQGFTLTTEANSTKYKLPGKQFYPLYVPSGSEFMDDKWQLGYVILENKDRYDSLRLKFNTYKNEVICLHNRSMSMIELDKNVIKEFGFYSVIDNLMSFQKLQRKDDPEDSHYFKMLYDGKLKIVILYQTIEKKVPAYRDKLGFMRNTSFEMRTDYYLIFPGNDFEKFKLKRTPFLNLFGVKKKEVRKVLRQNQIRLFHERDFIRAIGVIEKELY</sequence>
<protein>
    <submittedName>
        <fullName evidence="2">Uncharacterized protein</fullName>
    </submittedName>
</protein>
<dbReference type="AlphaFoldDB" id="A0A399T0J9"/>
<reference evidence="2 3" key="1">
    <citation type="submission" date="2018-08" db="EMBL/GenBank/DDBJ databases">
        <title>Pallidiluteibacterium maritimus gen. nov., sp. nov., isolated from coastal sediment.</title>
        <authorList>
            <person name="Zhou L.Y."/>
        </authorList>
    </citation>
    <scope>NUCLEOTIDE SEQUENCE [LARGE SCALE GENOMIC DNA]</scope>
    <source>
        <strain evidence="2 3">XSD2</strain>
    </source>
</reference>
<organism evidence="2 3">
    <name type="scientific">Maribellus luteus</name>
    <dbReference type="NCBI Taxonomy" id="2305463"/>
    <lineage>
        <taxon>Bacteria</taxon>
        <taxon>Pseudomonadati</taxon>
        <taxon>Bacteroidota</taxon>
        <taxon>Bacteroidia</taxon>
        <taxon>Marinilabiliales</taxon>
        <taxon>Prolixibacteraceae</taxon>
        <taxon>Maribellus</taxon>
    </lineage>
</organism>
<evidence type="ECO:0000313" key="3">
    <source>
        <dbReference type="Proteomes" id="UP000265926"/>
    </source>
</evidence>
<name>A0A399T0J9_9BACT</name>
<evidence type="ECO:0000256" key="1">
    <source>
        <dbReference type="SAM" id="SignalP"/>
    </source>
</evidence>
<comment type="caution">
    <text evidence="2">The sequence shown here is derived from an EMBL/GenBank/DDBJ whole genome shotgun (WGS) entry which is preliminary data.</text>
</comment>
<dbReference type="EMBL" id="QWGR01000005">
    <property type="protein sequence ID" value="RIJ48175.1"/>
    <property type="molecule type" value="Genomic_DNA"/>
</dbReference>